<evidence type="ECO:0000313" key="1">
    <source>
        <dbReference type="EMBL" id="GID75613.1"/>
    </source>
</evidence>
<name>A0ABQ3Y6L4_9ACTN</name>
<organism evidence="1 2">
    <name type="scientific">Paractinoplanes deccanensis</name>
    <dbReference type="NCBI Taxonomy" id="113561"/>
    <lineage>
        <taxon>Bacteria</taxon>
        <taxon>Bacillati</taxon>
        <taxon>Actinomycetota</taxon>
        <taxon>Actinomycetes</taxon>
        <taxon>Micromonosporales</taxon>
        <taxon>Micromonosporaceae</taxon>
        <taxon>Paractinoplanes</taxon>
    </lineage>
</organism>
<dbReference type="RefSeq" id="WP_203766289.1">
    <property type="nucleotide sequence ID" value="NZ_BAAABO010000016.1"/>
</dbReference>
<comment type="caution">
    <text evidence="1">The sequence shown here is derived from an EMBL/GenBank/DDBJ whole genome shotgun (WGS) entry which is preliminary data.</text>
</comment>
<dbReference type="EMBL" id="BOMI01000082">
    <property type="protein sequence ID" value="GID75613.1"/>
    <property type="molecule type" value="Genomic_DNA"/>
</dbReference>
<evidence type="ECO:0000313" key="2">
    <source>
        <dbReference type="Proteomes" id="UP000609879"/>
    </source>
</evidence>
<accession>A0ABQ3Y6L4</accession>
<protein>
    <submittedName>
        <fullName evidence="1">Uncharacterized protein</fullName>
    </submittedName>
</protein>
<proteinExistence type="predicted"/>
<dbReference type="Proteomes" id="UP000609879">
    <property type="component" value="Unassembled WGS sequence"/>
</dbReference>
<reference evidence="1 2" key="1">
    <citation type="submission" date="2021-01" db="EMBL/GenBank/DDBJ databases">
        <title>Whole genome shotgun sequence of Actinoplanes deccanensis NBRC 13994.</title>
        <authorList>
            <person name="Komaki H."/>
            <person name="Tamura T."/>
        </authorList>
    </citation>
    <scope>NUCLEOTIDE SEQUENCE [LARGE SCALE GENOMIC DNA]</scope>
    <source>
        <strain evidence="1 2">NBRC 13994</strain>
    </source>
</reference>
<sequence length="378" mass="43605">MSMVDAALLRRAGDLKGELVAFSRQPRYDRAVSRFLAEYGNGLEDADELQWMLLWDCFVLEHRLANGRTVVDQFVDARPDLPEAERQMVLGWRDVVQGPFEVKRQDGPVLVVESLVDDLTYRVRSNMGPAVFRRTPRRSFLIARLVAVGDEWMLSGPIQILRASERDFACQLALDMSLRTPEAVFRNPEKLAQAWEHQRADRARFVDFFGTDLLVVPGEQVQERLDGYHTYCRDTVLGPEPKTVPPAVSMSLPSDLTDAETVGLIYDETDGLGFYADFGLVEQAFANPELLRRRRWREQTMSYVEDDSVEPMVLRRLAGRDPEKATVVFRRLLKRPRFDWDRDGEQLMREVKPGYFDRPPRPRVSPLSERLAEFAKRR</sequence>
<keyword evidence="2" id="KW-1185">Reference proteome</keyword>
<gene>
    <name evidence="1" type="ORF">Ade02nite_42540</name>
</gene>